<evidence type="ECO:0000313" key="2">
    <source>
        <dbReference type="Proteomes" id="UP001592531"/>
    </source>
</evidence>
<dbReference type="EMBL" id="JBHFAB010000029">
    <property type="protein sequence ID" value="MFC1420755.1"/>
    <property type="molecule type" value="Genomic_DNA"/>
</dbReference>
<dbReference type="InterPro" id="IPR029063">
    <property type="entry name" value="SAM-dependent_MTases_sf"/>
</dbReference>
<dbReference type="CDD" id="cd02440">
    <property type="entry name" value="AdoMet_MTases"/>
    <property type="match status" value="1"/>
</dbReference>
<keyword evidence="2" id="KW-1185">Reference proteome</keyword>
<dbReference type="EC" id="2.1.1.-" evidence="1"/>
<sequence>MSDSTDWMKRGLVEQPLEPVDLRTDIPHSARMYDYWLGGKTNFPPDRAMGELFEQVIPGIKVMARENRRFLGRAVRYLAQEEGIRQFLDIGTGIPTEGNTHEVAQAAAEESRVVYVDNDPIVLAHARALMDSSSAGRTAYIHADLMEPEKILADPALTRTLDLDRPVGLTLVAILMLIADQDDPWGRVQVLLDALAPGSCVAITHPGSDFDPVAMDAVVAAAAKGEMVLVPRTRAEVERFFGDWELLEPGVVPVLGWRPDGEAPADPAAAFYWSGVARKR</sequence>
<evidence type="ECO:0000313" key="1">
    <source>
        <dbReference type="EMBL" id="MFC1420755.1"/>
    </source>
</evidence>
<organism evidence="1 2">
    <name type="scientific">Streptacidiphilus cavernicola</name>
    <dbReference type="NCBI Taxonomy" id="3342716"/>
    <lineage>
        <taxon>Bacteria</taxon>
        <taxon>Bacillati</taxon>
        <taxon>Actinomycetota</taxon>
        <taxon>Actinomycetes</taxon>
        <taxon>Kitasatosporales</taxon>
        <taxon>Streptomycetaceae</taxon>
        <taxon>Streptacidiphilus</taxon>
    </lineage>
</organism>
<dbReference type="SUPFAM" id="SSF53335">
    <property type="entry name" value="S-adenosyl-L-methionine-dependent methyltransferases"/>
    <property type="match status" value="1"/>
</dbReference>
<dbReference type="Gene3D" id="3.40.50.150">
    <property type="entry name" value="Vaccinia Virus protein VP39"/>
    <property type="match status" value="1"/>
</dbReference>
<dbReference type="Proteomes" id="UP001592531">
    <property type="component" value="Unassembled WGS sequence"/>
</dbReference>
<dbReference type="RefSeq" id="WP_380542588.1">
    <property type="nucleotide sequence ID" value="NZ_JBHFAB010000029.1"/>
</dbReference>
<dbReference type="GO" id="GO:0008168">
    <property type="term" value="F:methyltransferase activity"/>
    <property type="evidence" value="ECO:0007669"/>
    <property type="project" value="UniProtKB-KW"/>
</dbReference>
<proteinExistence type="predicted"/>
<accession>A0ABV6W437</accession>
<reference evidence="1 2" key="1">
    <citation type="submission" date="2024-09" db="EMBL/GenBank/DDBJ databases">
        <authorList>
            <person name="Lee S.D."/>
        </authorList>
    </citation>
    <scope>NUCLEOTIDE SEQUENCE [LARGE SCALE GENOMIC DNA]</scope>
    <source>
        <strain evidence="1 2">N8-3</strain>
    </source>
</reference>
<comment type="caution">
    <text evidence="1">The sequence shown here is derived from an EMBL/GenBank/DDBJ whole genome shotgun (WGS) entry which is preliminary data.</text>
</comment>
<dbReference type="InterPro" id="IPR006764">
    <property type="entry name" value="SAM_dep_MeTrfase_SAV2177_type"/>
</dbReference>
<keyword evidence="1" id="KW-0808">Transferase</keyword>
<name>A0ABV6W437_9ACTN</name>
<dbReference type="Pfam" id="PF04672">
    <property type="entry name" value="Methyltransf_19"/>
    <property type="match status" value="1"/>
</dbReference>
<gene>
    <name evidence="1" type="ORF">ACEZDE_29535</name>
</gene>
<dbReference type="PIRSF" id="PIRSF017393">
    <property type="entry name" value="MTase_SAV2177"/>
    <property type="match status" value="1"/>
</dbReference>
<protein>
    <submittedName>
        <fullName evidence="1">SAM-dependent methyltransferase</fullName>
        <ecNumber evidence="1">2.1.1.-</ecNumber>
    </submittedName>
</protein>
<keyword evidence="1" id="KW-0489">Methyltransferase</keyword>
<dbReference type="GO" id="GO:0032259">
    <property type="term" value="P:methylation"/>
    <property type="evidence" value="ECO:0007669"/>
    <property type="project" value="UniProtKB-KW"/>
</dbReference>